<keyword evidence="4" id="KW-1133">Transmembrane helix</keyword>
<sequence length="488" mass="52217">MSNGANDQGLKLRYWLALGYSIPIILAILSAVAVYWNAQTVKTKQEELLVGIEIGDLMSDAAFNIQIVSRATRGYLLDPDPASVNSFENAKGKIQENLKALEGLIRDEQQQQTLKEIQTTYQELESFNQQLINLVNAGKQIEAVAEWKRDKGRDLAEQMANLLESFDEREGDIISEGAAGQTTAINQLFWVVILSTGLSVLASAAFGTWIISSIARRMNQAASTIAASSSEIAATMEQQERTAGEQAASVNETTTTISELGASSRQSAQQAEAAANAAAQALRLAEGGNKAVEETVENMTALKDKVGAIADQILHLGEQTSQIGNISDLVSDLANQTNMLALNAAVEAVRAGEHGKGFAVVAAEIRKLADQSRQSAEKIGNLVTQIQHSINSTVMVTDEGTKTVDSGMLVTEKTAQAFSGVTDAVNNVVINNQQISLNIKQQAAAVEQVVEAMNIINQGAKETATGITQTRLGTEQLNEVTANLEKMV</sequence>
<evidence type="ECO:0000313" key="7">
    <source>
        <dbReference type="Proteomes" id="UP000767446"/>
    </source>
</evidence>
<evidence type="ECO:0000313" key="6">
    <source>
        <dbReference type="EMBL" id="MBR8827138.1"/>
    </source>
</evidence>
<dbReference type="PANTHER" id="PTHR32089:SF112">
    <property type="entry name" value="LYSOZYME-LIKE PROTEIN-RELATED"/>
    <property type="match status" value="1"/>
</dbReference>
<dbReference type="PANTHER" id="PTHR32089">
    <property type="entry name" value="METHYL-ACCEPTING CHEMOTAXIS PROTEIN MCPB"/>
    <property type="match status" value="1"/>
</dbReference>
<dbReference type="InterPro" id="IPR007891">
    <property type="entry name" value="CHASE3"/>
</dbReference>
<feature type="transmembrane region" description="Helical" evidence="4">
    <location>
        <begin position="12"/>
        <end position="36"/>
    </location>
</feature>
<dbReference type="Gene3D" id="1.10.287.950">
    <property type="entry name" value="Methyl-accepting chemotaxis protein"/>
    <property type="match status" value="1"/>
</dbReference>
<keyword evidence="4" id="KW-0472">Membrane</keyword>
<dbReference type="Pfam" id="PF05227">
    <property type="entry name" value="CHASE3"/>
    <property type="match status" value="1"/>
</dbReference>
<dbReference type="PROSITE" id="PS50111">
    <property type="entry name" value="CHEMOTAXIS_TRANSDUC_2"/>
    <property type="match status" value="1"/>
</dbReference>
<proteinExistence type="predicted"/>
<name>A0A941GX39_9CHRO</name>
<dbReference type="InterPro" id="IPR004089">
    <property type="entry name" value="MCPsignal_dom"/>
</dbReference>
<evidence type="ECO:0000256" key="3">
    <source>
        <dbReference type="SAM" id="Coils"/>
    </source>
</evidence>
<evidence type="ECO:0000259" key="5">
    <source>
        <dbReference type="PROSITE" id="PS50111"/>
    </source>
</evidence>
<feature type="coiled-coil region" evidence="3">
    <location>
        <begin position="84"/>
        <end position="111"/>
    </location>
</feature>
<feature type="transmembrane region" description="Helical" evidence="4">
    <location>
        <begin position="188"/>
        <end position="211"/>
    </location>
</feature>
<evidence type="ECO:0000256" key="2">
    <source>
        <dbReference type="PROSITE-ProRule" id="PRU00284"/>
    </source>
</evidence>
<feature type="domain" description="Methyl-accepting transducer" evidence="5">
    <location>
        <begin position="221"/>
        <end position="457"/>
    </location>
</feature>
<dbReference type="AlphaFoldDB" id="A0A941GX39"/>
<organism evidence="6 7">
    <name type="scientific">Gomphosphaeria aponina SAG 52.96 = DSM 107014</name>
    <dbReference type="NCBI Taxonomy" id="1521640"/>
    <lineage>
        <taxon>Bacteria</taxon>
        <taxon>Bacillati</taxon>
        <taxon>Cyanobacteriota</taxon>
        <taxon>Cyanophyceae</taxon>
        <taxon>Oscillatoriophycideae</taxon>
        <taxon>Chroococcales</taxon>
        <taxon>Gomphosphaeriaceae</taxon>
        <taxon>Gomphosphaeria</taxon>
    </lineage>
</organism>
<dbReference type="Proteomes" id="UP000767446">
    <property type="component" value="Unassembled WGS sequence"/>
</dbReference>
<keyword evidence="1 2" id="KW-0807">Transducer</keyword>
<gene>
    <name evidence="6" type="ORF">DSM107014_04400</name>
</gene>
<dbReference type="SUPFAM" id="SSF58104">
    <property type="entry name" value="Methyl-accepting chemotaxis protein (MCP) signaling domain"/>
    <property type="match status" value="1"/>
</dbReference>
<comment type="caution">
    <text evidence="6">The sequence shown here is derived from an EMBL/GenBank/DDBJ whole genome shotgun (WGS) entry which is preliminary data.</text>
</comment>
<keyword evidence="3" id="KW-0175">Coiled coil</keyword>
<evidence type="ECO:0000256" key="4">
    <source>
        <dbReference type="SAM" id="Phobius"/>
    </source>
</evidence>
<dbReference type="EMBL" id="JADQBC010000021">
    <property type="protein sequence ID" value="MBR8827138.1"/>
    <property type="molecule type" value="Genomic_DNA"/>
</dbReference>
<dbReference type="SMART" id="SM00283">
    <property type="entry name" value="MA"/>
    <property type="match status" value="1"/>
</dbReference>
<accession>A0A941GX39</accession>
<evidence type="ECO:0000256" key="1">
    <source>
        <dbReference type="ARBA" id="ARBA00023224"/>
    </source>
</evidence>
<dbReference type="GO" id="GO:0007165">
    <property type="term" value="P:signal transduction"/>
    <property type="evidence" value="ECO:0007669"/>
    <property type="project" value="UniProtKB-KW"/>
</dbReference>
<reference evidence="6" key="1">
    <citation type="submission" date="2021-02" db="EMBL/GenBank/DDBJ databases">
        <title>Metagenome analyses of Stigonema ocellatum DSM 106950, Chlorogloea purpurea SAG 13.99 and Gomphosphaeria aponina DSM 107014.</title>
        <authorList>
            <person name="Marter P."/>
            <person name="Huang S."/>
        </authorList>
    </citation>
    <scope>NUCLEOTIDE SEQUENCE</scope>
    <source>
        <strain evidence="6">JP213</strain>
    </source>
</reference>
<protein>
    <submittedName>
        <fullName evidence="6">CHASE3 domain-containing protein</fullName>
    </submittedName>
</protein>
<keyword evidence="4" id="KW-0812">Transmembrane</keyword>
<dbReference type="GO" id="GO:0016020">
    <property type="term" value="C:membrane"/>
    <property type="evidence" value="ECO:0007669"/>
    <property type="project" value="InterPro"/>
</dbReference>
<dbReference type="Pfam" id="PF00015">
    <property type="entry name" value="MCPsignal"/>
    <property type="match status" value="1"/>
</dbReference>